<evidence type="ECO:0000256" key="3">
    <source>
        <dbReference type="ARBA" id="ARBA00022679"/>
    </source>
</evidence>
<proteinExistence type="predicted"/>
<dbReference type="Gene3D" id="2.60.200.40">
    <property type="match status" value="1"/>
</dbReference>
<feature type="domain" description="DAGKc" evidence="12">
    <location>
        <begin position="1"/>
        <end position="125"/>
    </location>
</feature>
<evidence type="ECO:0000256" key="1">
    <source>
        <dbReference type="ARBA" id="ARBA00001946"/>
    </source>
</evidence>
<evidence type="ECO:0000256" key="9">
    <source>
        <dbReference type="ARBA" id="ARBA00023098"/>
    </source>
</evidence>
<keyword evidence="3" id="KW-0808">Transferase</keyword>
<keyword evidence="8" id="KW-0460">Magnesium</keyword>
<dbReference type="PANTHER" id="PTHR12358">
    <property type="entry name" value="SPHINGOSINE KINASE"/>
    <property type="match status" value="1"/>
</dbReference>
<keyword evidence="2" id="KW-0444">Lipid biosynthesis</keyword>
<evidence type="ECO:0000256" key="7">
    <source>
        <dbReference type="ARBA" id="ARBA00022840"/>
    </source>
</evidence>
<keyword evidence="5" id="KW-0547">Nucleotide-binding</keyword>
<comment type="caution">
    <text evidence="13">The sequence shown here is derived from an EMBL/GenBank/DDBJ whole genome shotgun (WGS) entry which is preliminary data.</text>
</comment>
<evidence type="ECO:0000256" key="6">
    <source>
        <dbReference type="ARBA" id="ARBA00022777"/>
    </source>
</evidence>
<dbReference type="PROSITE" id="PS50146">
    <property type="entry name" value="DAGK"/>
    <property type="match status" value="1"/>
</dbReference>
<organism evidence="13 14">
    <name type="scientific">Acetobacter musti</name>
    <dbReference type="NCBI Taxonomy" id="864732"/>
    <lineage>
        <taxon>Bacteria</taxon>
        <taxon>Pseudomonadati</taxon>
        <taxon>Pseudomonadota</taxon>
        <taxon>Alphaproteobacteria</taxon>
        <taxon>Acetobacterales</taxon>
        <taxon>Acetobacteraceae</taxon>
        <taxon>Acetobacter</taxon>
    </lineage>
</organism>
<reference evidence="13 14" key="1">
    <citation type="journal article" date="2020" name="Int. J. Syst. Evol. Microbiol.">
        <title>Novel acetic acid bacteria from cider fermentations: Acetobacter conturbans sp. nov. and Acetobacter fallax sp. nov.</title>
        <authorList>
            <person name="Sombolestani A.S."/>
            <person name="Cleenwerck I."/>
            <person name="Cnockaert M."/>
            <person name="Borremans W."/>
            <person name="Wieme A.D."/>
            <person name="De Vuyst L."/>
            <person name="Vandamme P."/>
        </authorList>
    </citation>
    <scope>NUCLEOTIDE SEQUENCE [LARGE SCALE GENOMIC DNA]</scope>
    <source>
        <strain evidence="13 14">LMG 30640</strain>
    </source>
</reference>
<evidence type="ECO:0000256" key="4">
    <source>
        <dbReference type="ARBA" id="ARBA00022723"/>
    </source>
</evidence>
<keyword evidence="14" id="KW-1185">Reference proteome</keyword>
<name>A0ABX0JN62_9PROT</name>
<evidence type="ECO:0000313" key="13">
    <source>
        <dbReference type="EMBL" id="NHN83931.1"/>
    </source>
</evidence>
<dbReference type="InterPro" id="IPR045540">
    <property type="entry name" value="YegS/DAGK_C"/>
</dbReference>
<dbReference type="PANTHER" id="PTHR12358:SF106">
    <property type="entry name" value="LIPID KINASE YEGS"/>
    <property type="match status" value="1"/>
</dbReference>
<dbReference type="InterPro" id="IPR017438">
    <property type="entry name" value="ATP-NAD_kinase_N"/>
</dbReference>
<dbReference type="SMART" id="SM00046">
    <property type="entry name" value="DAGKc"/>
    <property type="match status" value="1"/>
</dbReference>
<keyword evidence="11" id="KW-1208">Phospholipid metabolism</keyword>
<keyword evidence="10" id="KW-0594">Phospholipid biosynthesis</keyword>
<protein>
    <submittedName>
        <fullName evidence="13">YegS/Rv2252/BmrU family lipid kinase</fullName>
    </submittedName>
</protein>
<dbReference type="NCBIfam" id="TIGR00147">
    <property type="entry name" value="YegS/Rv2252/BmrU family lipid kinase"/>
    <property type="match status" value="1"/>
</dbReference>
<keyword evidence="6 13" id="KW-0418">Kinase</keyword>
<evidence type="ECO:0000256" key="11">
    <source>
        <dbReference type="ARBA" id="ARBA00023264"/>
    </source>
</evidence>
<keyword evidence="7" id="KW-0067">ATP-binding</keyword>
<evidence type="ECO:0000256" key="10">
    <source>
        <dbReference type="ARBA" id="ARBA00023209"/>
    </source>
</evidence>
<dbReference type="InterPro" id="IPR005218">
    <property type="entry name" value="Diacylglycerol/lipid_kinase"/>
</dbReference>
<dbReference type="Gene3D" id="3.40.50.10330">
    <property type="entry name" value="Probable inorganic polyphosphate/atp-NAD kinase, domain 1"/>
    <property type="match status" value="1"/>
</dbReference>
<evidence type="ECO:0000256" key="5">
    <source>
        <dbReference type="ARBA" id="ARBA00022741"/>
    </source>
</evidence>
<dbReference type="GO" id="GO:0016301">
    <property type="term" value="F:kinase activity"/>
    <property type="evidence" value="ECO:0007669"/>
    <property type="project" value="UniProtKB-KW"/>
</dbReference>
<comment type="cofactor">
    <cofactor evidence="1">
        <name>Mg(2+)</name>
        <dbReference type="ChEBI" id="CHEBI:18420"/>
    </cofactor>
</comment>
<evidence type="ECO:0000259" key="12">
    <source>
        <dbReference type="PROSITE" id="PS50146"/>
    </source>
</evidence>
<accession>A0ABX0JN62</accession>
<evidence type="ECO:0000256" key="8">
    <source>
        <dbReference type="ARBA" id="ARBA00022842"/>
    </source>
</evidence>
<dbReference type="SUPFAM" id="SSF111331">
    <property type="entry name" value="NAD kinase/diacylglycerol kinase-like"/>
    <property type="match status" value="1"/>
</dbReference>
<keyword evidence="4" id="KW-0479">Metal-binding</keyword>
<dbReference type="InterPro" id="IPR001206">
    <property type="entry name" value="Diacylglycerol_kinase_cat_dom"/>
</dbReference>
<evidence type="ECO:0000313" key="14">
    <source>
        <dbReference type="Proteomes" id="UP000635278"/>
    </source>
</evidence>
<dbReference type="Pfam" id="PF00781">
    <property type="entry name" value="DAGK_cat"/>
    <property type="match status" value="1"/>
</dbReference>
<dbReference type="InterPro" id="IPR016064">
    <property type="entry name" value="NAD/diacylglycerol_kinase_sf"/>
</dbReference>
<keyword evidence="9" id="KW-0443">Lipid metabolism</keyword>
<dbReference type="Pfam" id="PF19279">
    <property type="entry name" value="YegS_C"/>
    <property type="match status" value="1"/>
</dbReference>
<evidence type="ECO:0000256" key="2">
    <source>
        <dbReference type="ARBA" id="ARBA00022516"/>
    </source>
</evidence>
<dbReference type="InterPro" id="IPR050187">
    <property type="entry name" value="Lipid_Phosphate_FormReg"/>
</dbReference>
<gene>
    <name evidence="13" type="ORF">GOB93_04645</name>
</gene>
<dbReference type="Proteomes" id="UP000635278">
    <property type="component" value="Unassembled WGS sequence"/>
</dbReference>
<sequence>MFVIHNPTAGRRNAGKLWAVLDCLMDHGVSVRVLETRSGGHATELARYASRSGADVIVAAGGDGTIAETVAGMTGSAARLGIIPLGTANVLAHEFGLPSDSKALAVALTSAESVTLWPGLIQRADWMRLFVQMVGVGFDAHVVDHIDPGVKRCLGRGAYVLQTLRELSRYSFPSLRVSVDGTDYHAAGVIVSKGRFYGGPYLVAPDALPVEPGFSVLLFENGGAFSALRAGLLLPFGKMPHLSGLRSLRASCVEITAPEDLPVQADGDSVETLPVSIRDAPEPVRLVVGAGSDIPAAFTLSPLPAEHARYQENGKMPGP</sequence>
<dbReference type="EMBL" id="WOTB01000004">
    <property type="protein sequence ID" value="NHN83931.1"/>
    <property type="molecule type" value="Genomic_DNA"/>
</dbReference>